<reference evidence="1 2" key="1">
    <citation type="journal article" date="2020" name="Cell">
        <title>Large-Scale Comparative Analyses of Tick Genomes Elucidate Their Genetic Diversity and Vector Capacities.</title>
        <authorList>
            <consortium name="Tick Genome and Microbiome Consortium (TIGMIC)"/>
            <person name="Jia N."/>
            <person name="Wang J."/>
            <person name="Shi W."/>
            <person name="Du L."/>
            <person name="Sun Y."/>
            <person name="Zhan W."/>
            <person name="Jiang J.F."/>
            <person name="Wang Q."/>
            <person name="Zhang B."/>
            <person name="Ji P."/>
            <person name="Bell-Sakyi L."/>
            <person name="Cui X.M."/>
            <person name="Yuan T.T."/>
            <person name="Jiang B.G."/>
            <person name="Yang W.F."/>
            <person name="Lam T.T."/>
            <person name="Chang Q.C."/>
            <person name="Ding S.J."/>
            <person name="Wang X.J."/>
            <person name="Zhu J.G."/>
            <person name="Ruan X.D."/>
            <person name="Zhao L."/>
            <person name="Wei J.T."/>
            <person name="Ye R.Z."/>
            <person name="Que T.C."/>
            <person name="Du C.H."/>
            <person name="Zhou Y.H."/>
            <person name="Cheng J.X."/>
            <person name="Dai P.F."/>
            <person name="Guo W.B."/>
            <person name="Han X.H."/>
            <person name="Huang E.J."/>
            <person name="Li L.F."/>
            <person name="Wei W."/>
            <person name="Gao Y.C."/>
            <person name="Liu J.Z."/>
            <person name="Shao H.Z."/>
            <person name="Wang X."/>
            <person name="Wang C.C."/>
            <person name="Yang T.C."/>
            <person name="Huo Q.B."/>
            <person name="Li W."/>
            <person name="Chen H.Y."/>
            <person name="Chen S.E."/>
            <person name="Zhou L.G."/>
            <person name="Ni X.B."/>
            <person name="Tian J.H."/>
            <person name="Sheng Y."/>
            <person name="Liu T."/>
            <person name="Pan Y.S."/>
            <person name="Xia L.Y."/>
            <person name="Li J."/>
            <person name="Zhao F."/>
            <person name="Cao W.C."/>
        </authorList>
    </citation>
    <scope>NUCLEOTIDE SEQUENCE [LARGE SCALE GENOMIC DNA]</scope>
    <source>
        <strain evidence="1">Iper-2018</strain>
    </source>
</reference>
<proteinExistence type="predicted"/>
<sequence>MCSWPQERFRVQLTDRPGDSGVPGTSDVVDARSHIMDALSNRRSRARRRSCLRLGALLRTTAAGAFEPRAREEIRV</sequence>
<accession>A0AC60PMB8</accession>
<feature type="non-terminal residue" evidence="1">
    <location>
        <position position="76"/>
    </location>
</feature>
<gene>
    <name evidence="1" type="ORF">HPB47_002044</name>
</gene>
<name>A0AC60PMB8_IXOPE</name>
<keyword evidence="2" id="KW-1185">Reference proteome</keyword>
<evidence type="ECO:0000313" key="2">
    <source>
        <dbReference type="Proteomes" id="UP000805193"/>
    </source>
</evidence>
<protein>
    <submittedName>
        <fullName evidence="1">Uncharacterized protein</fullName>
    </submittedName>
</protein>
<evidence type="ECO:0000313" key="1">
    <source>
        <dbReference type="EMBL" id="KAG0422122.1"/>
    </source>
</evidence>
<comment type="caution">
    <text evidence="1">The sequence shown here is derived from an EMBL/GenBank/DDBJ whole genome shotgun (WGS) entry which is preliminary data.</text>
</comment>
<dbReference type="Proteomes" id="UP000805193">
    <property type="component" value="Unassembled WGS sequence"/>
</dbReference>
<organism evidence="1 2">
    <name type="scientific">Ixodes persulcatus</name>
    <name type="common">Taiga tick</name>
    <dbReference type="NCBI Taxonomy" id="34615"/>
    <lineage>
        <taxon>Eukaryota</taxon>
        <taxon>Metazoa</taxon>
        <taxon>Ecdysozoa</taxon>
        <taxon>Arthropoda</taxon>
        <taxon>Chelicerata</taxon>
        <taxon>Arachnida</taxon>
        <taxon>Acari</taxon>
        <taxon>Parasitiformes</taxon>
        <taxon>Ixodida</taxon>
        <taxon>Ixodoidea</taxon>
        <taxon>Ixodidae</taxon>
        <taxon>Ixodinae</taxon>
        <taxon>Ixodes</taxon>
    </lineage>
</organism>
<dbReference type="EMBL" id="JABSTQ010010270">
    <property type="protein sequence ID" value="KAG0422122.1"/>
    <property type="molecule type" value="Genomic_DNA"/>
</dbReference>